<evidence type="ECO:0000256" key="3">
    <source>
        <dbReference type="PROSITE-ProRule" id="PRU00176"/>
    </source>
</evidence>
<reference evidence="6" key="1">
    <citation type="journal article" date="2022" name="Front. Genet.">
        <title>Chromosome-Scale Assembly of the Dendrobium nobile Genome Provides Insights Into the Molecular Mechanism of the Biosynthesis of the Medicinal Active Ingredient of Dendrobium.</title>
        <authorList>
            <person name="Xu Q."/>
            <person name="Niu S.-C."/>
            <person name="Li K.-L."/>
            <person name="Zheng P.-J."/>
            <person name="Zhang X.-J."/>
            <person name="Jia Y."/>
            <person name="Liu Y."/>
            <person name="Niu Y.-X."/>
            <person name="Yu L.-H."/>
            <person name="Chen D.-F."/>
            <person name="Zhang G.-Q."/>
        </authorList>
    </citation>
    <scope>NUCLEOTIDE SEQUENCE</scope>
    <source>
        <tissue evidence="6">Leaf</tissue>
    </source>
</reference>
<dbReference type="OrthoDB" id="5970at2759"/>
<evidence type="ECO:0000313" key="6">
    <source>
        <dbReference type="EMBL" id="KAI0500121.1"/>
    </source>
</evidence>
<keyword evidence="2" id="KW-0508">mRNA splicing</keyword>
<dbReference type="Pfam" id="PF00076">
    <property type="entry name" value="RRM_1"/>
    <property type="match status" value="2"/>
</dbReference>
<feature type="compositionally biased region" description="Basic and acidic residues" evidence="4">
    <location>
        <begin position="199"/>
        <end position="208"/>
    </location>
</feature>
<feature type="domain" description="RRM" evidence="5">
    <location>
        <begin position="63"/>
        <end position="139"/>
    </location>
</feature>
<keyword evidence="7" id="KW-1185">Reference proteome</keyword>
<gene>
    <name evidence="6" type="ORF">KFK09_018330</name>
</gene>
<dbReference type="Proteomes" id="UP000829196">
    <property type="component" value="Unassembled WGS sequence"/>
</dbReference>
<feature type="region of interest" description="Disordered" evidence="4">
    <location>
        <begin position="139"/>
        <end position="211"/>
    </location>
</feature>
<protein>
    <recommendedName>
        <fullName evidence="5">RRM domain-containing protein</fullName>
    </recommendedName>
</protein>
<dbReference type="GO" id="GO:0003723">
    <property type="term" value="F:RNA binding"/>
    <property type="evidence" value="ECO:0007669"/>
    <property type="project" value="UniProtKB-UniRule"/>
</dbReference>
<dbReference type="SMART" id="SM00360">
    <property type="entry name" value="RRM"/>
    <property type="match status" value="1"/>
</dbReference>
<dbReference type="PANTHER" id="PTHR23147">
    <property type="entry name" value="SERINE/ARGININE RICH SPLICING FACTOR"/>
    <property type="match status" value="1"/>
</dbReference>
<dbReference type="InterPro" id="IPR035979">
    <property type="entry name" value="RBD_domain_sf"/>
</dbReference>
<name>A0A8T3AVJ3_DENNO</name>
<keyword evidence="3" id="KW-0694">RNA-binding</keyword>
<sequence>MKSGFAFVYMEDERDAEDAIRGLDRREFGKQGRRLRVEWTKQERGGRRSVSSRRSAANSRPSKTLFVINFDPINTRTRDLERHFEPYGKLVNVRIRRNFAFIQFETQGCNQSFGSYEHEVHISTSKLVDRVITVEYAVRDDDDNNNDDGRRNGHSPNRRGREYSSPDRRGRGRSASPYGRGLERDSPDYGRGPSPYKQPDPRSPKNDRAGSPVYERYRRFTLLTNSFSFECPITRKRGMIYDIGFLVPPTKEDCTFDSDALLSARKEPVWESVKYPDQKYKWQGVSIANNYILSSIVRMLVLQLKYLDGLSRQSGSLIGVWALGDGPAEIRASGDGLAEFRASGSDPKEVRASSGGFEEVWASGGCPAEVQASGGCPAKVRASGGSPAEVRASSSGLAEIQPSGVGLAEVQTSSDGLTEVWA</sequence>
<organism evidence="6 7">
    <name type="scientific">Dendrobium nobile</name>
    <name type="common">Orchid</name>
    <dbReference type="NCBI Taxonomy" id="94219"/>
    <lineage>
        <taxon>Eukaryota</taxon>
        <taxon>Viridiplantae</taxon>
        <taxon>Streptophyta</taxon>
        <taxon>Embryophyta</taxon>
        <taxon>Tracheophyta</taxon>
        <taxon>Spermatophyta</taxon>
        <taxon>Magnoliopsida</taxon>
        <taxon>Liliopsida</taxon>
        <taxon>Asparagales</taxon>
        <taxon>Orchidaceae</taxon>
        <taxon>Epidendroideae</taxon>
        <taxon>Malaxideae</taxon>
        <taxon>Dendrobiinae</taxon>
        <taxon>Dendrobium</taxon>
    </lineage>
</organism>
<feature type="compositionally biased region" description="Basic and acidic residues" evidence="4">
    <location>
        <begin position="159"/>
        <end position="169"/>
    </location>
</feature>
<dbReference type="AlphaFoldDB" id="A0A8T3AVJ3"/>
<feature type="domain" description="RRM" evidence="5">
    <location>
        <begin position="1"/>
        <end position="42"/>
    </location>
</feature>
<evidence type="ECO:0000313" key="7">
    <source>
        <dbReference type="Proteomes" id="UP000829196"/>
    </source>
</evidence>
<evidence type="ECO:0000256" key="2">
    <source>
        <dbReference type="ARBA" id="ARBA00023187"/>
    </source>
</evidence>
<dbReference type="InterPro" id="IPR050907">
    <property type="entry name" value="SRSF"/>
</dbReference>
<dbReference type="InterPro" id="IPR000504">
    <property type="entry name" value="RRM_dom"/>
</dbReference>
<keyword evidence="1" id="KW-0507">mRNA processing</keyword>
<dbReference type="PROSITE" id="PS50102">
    <property type="entry name" value="RRM"/>
    <property type="match status" value="2"/>
</dbReference>
<comment type="caution">
    <text evidence="6">The sequence shown here is derived from an EMBL/GenBank/DDBJ whole genome shotgun (WGS) entry which is preliminary data.</text>
</comment>
<evidence type="ECO:0000256" key="4">
    <source>
        <dbReference type="SAM" id="MobiDB-lite"/>
    </source>
</evidence>
<evidence type="ECO:0000259" key="5">
    <source>
        <dbReference type="PROSITE" id="PS50102"/>
    </source>
</evidence>
<dbReference type="Gene3D" id="3.30.70.330">
    <property type="match status" value="2"/>
</dbReference>
<dbReference type="InterPro" id="IPR012677">
    <property type="entry name" value="Nucleotide-bd_a/b_plait_sf"/>
</dbReference>
<dbReference type="GO" id="GO:0008380">
    <property type="term" value="P:RNA splicing"/>
    <property type="evidence" value="ECO:0007669"/>
    <property type="project" value="UniProtKB-KW"/>
</dbReference>
<dbReference type="EMBL" id="JAGYWB010000013">
    <property type="protein sequence ID" value="KAI0500121.1"/>
    <property type="molecule type" value="Genomic_DNA"/>
</dbReference>
<accession>A0A8T3AVJ3</accession>
<dbReference type="SUPFAM" id="SSF54928">
    <property type="entry name" value="RNA-binding domain, RBD"/>
    <property type="match status" value="1"/>
</dbReference>
<proteinExistence type="predicted"/>
<dbReference type="GO" id="GO:0006397">
    <property type="term" value="P:mRNA processing"/>
    <property type="evidence" value="ECO:0007669"/>
    <property type="project" value="UniProtKB-KW"/>
</dbReference>
<evidence type="ECO:0000256" key="1">
    <source>
        <dbReference type="ARBA" id="ARBA00022664"/>
    </source>
</evidence>